<evidence type="ECO:0008006" key="3">
    <source>
        <dbReference type="Google" id="ProtNLM"/>
    </source>
</evidence>
<dbReference type="GeneID" id="91092176"/>
<gene>
    <name evidence="1" type="ORF">L201_001504</name>
</gene>
<dbReference type="RefSeq" id="XP_066073390.1">
    <property type="nucleotide sequence ID" value="XM_066217293.1"/>
</dbReference>
<accession>A0AAX4JML5</accession>
<reference evidence="1 2" key="1">
    <citation type="submission" date="2024-01" db="EMBL/GenBank/DDBJ databases">
        <title>Comparative genomics of Cryptococcus and Kwoniella reveals pathogenesis evolution and contrasting modes of karyotype evolution via chromosome fusion or intercentromeric recombination.</title>
        <authorList>
            <person name="Coelho M.A."/>
            <person name="David-Palma M."/>
            <person name="Shea T."/>
            <person name="Bowers K."/>
            <person name="McGinley-Smith S."/>
            <person name="Mohammad A.W."/>
            <person name="Gnirke A."/>
            <person name="Yurkov A.M."/>
            <person name="Nowrousian M."/>
            <person name="Sun S."/>
            <person name="Cuomo C.A."/>
            <person name="Heitman J."/>
        </authorList>
    </citation>
    <scope>NUCLEOTIDE SEQUENCE [LARGE SCALE GENOMIC DNA]</scope>
    <source>
        <strain evidence="1 2">CBS 6074</strain>
    </source>
</reference>
<keyword evidence="2" id="KW-1185">Reference proteome</keyword>
<dbReference type="AlphaFoldDB" id="A0AAX4JML5"/>
<evidence type="ECO:0000313" key="1">
    <source>
        <dbReference type="EMBL" id="WWC86627.1"/>
    </source>
</evidence>
<dbReference type="EMBL" id="CP144099">
    <property type="protein sequence ID" value="WWC86627.1"/>
    <property type="molecule type" value="Genomic_DNA"/>
</dbReference>
<dbReference type="Proteomes" id="UP001355207">
    <property type="component" value="Chromosome 2"/>
</dbReference>
<name>A0AAX4JML5_9TREE</name>
<protein>
    <recommendedName>
        <fullName evidence="3">F-box domain-containing protein</fullName>
    </recommendedName>
</protein>
<sequence>MSAITRYPSELVSLLLKHIDDTASPSTLCNLMRCSKGFYERFSKLLYKSLELDGYNVRAILKGIDRPKISLRRSKQSKGIDRHEKHINLDKSHLLRHVEYLSIEDEEAFSILAELLDPENTRIPTKGIQDVSCNNDVFSNLKYLRISPEITEWIFDRHRRNWDRYLYWRKYLKEERNYCDSPETNLTGMHESIDTLGHKLHPKHLCFTWTEDSWNTGEYGIPFIFSTWFHGFHEFQLDSLTWHECEKEGEVPDLDEYTKKFRLFSKDEVLEISGEEKVEYKSNEVEPCVCCSEK</sequence>
<evidence type="ECO:0000313" key="2">
    <source>
        <dbReference type="Proteomes" id="UP001355207"/>
    </source>
</evidence>
<organism evidence="1 2">
    <name type="scientific">Kwoniella dendrophila CBS 6074</name>
    <dbReference type="NCBI Taxonomy" id="1295534"/>
    <lineage>
        <taxon>Eukaryota</taxon>
        <taxon>Fungi</taxon>
        <taxon>Dikarya</taxon>
        <taxon>Basidiomycota</taxon>
        <taxon>Agaricomycotina</taxon>
        <taxon>Tremellomycetes</taxon>
        <taxon>Tremellales</taxon>
        <taxon>Cryptococcaceae</taxon>
        <taxon>Kwoniella</taxon>
    </lineage>
</organism>
<proteinExistence type="predicted"/>